<gene>
    <name evidence="2" type="ORF">R5R33_12095</name>
</gene>
<dbReference type="InterPro" id="IPR055259">
    <property type="entry name" value="YkvP/CgeB_Glyco_trans-like"/>
</dbReference>
<dbReference type="KEGG" id="mpaf:R5R33_12095"/>
<proteinExistence type="predicted"/>
<dbReference type="RefSeq" id="WP_318952957.1">
    <property type="nucleotide sequence ID" value="NZ_CP137555.1"/>
</dbReference>
<dbReference type="EC" id="2.4.-.-" evidence="2"/>
<organism evidence="2 3">
    <name type="scientific">Microbulbifer pacificus</name>
    <dbReference type="NCBI Taxonomy" id="407164"/>
    <lineage>
        <taxon>Bacteria</taxon>
        <taxon>Pseudomonadati</taxon>
        <taxon>Pseudomonadota</taxon>
        <taxon>Gammaproteobacteria</taxon>
        <taxon>Cellvibrionales</taxon>
        <taxon>Microbulbiferaceae</taxon>
        <taxon>Microbulbifer</taxon>
    </lineage>
</organism>
<evidence type="ECO:0000259" key="1">
    <source>
        <dbReference type="Pfam" id="PF13524"/>
    </source>
</evidence>
<evidence type="ECO:0000313" key="2">
    <source>
        <dbReference type="EMBL" id="WOX04479.1"/>
    </source>
</evidence>
<dbReference type="Proteomes" id="UP001302477">
    <property type="component" value="Chromosome"/>
</dbReference>
<name>A0AAU0MVE1_9GAMM</name>
<dbReference type="EMBL" id="CP137555">
    <property type="protein sequence ID" value="WOX04479.1"/>
    <property type="molecule type" value="Genomic_DNA"/>
</dbReference>
<keyword evidence="3" id="KW-1185">Reference proteome</keyword>
<dbReference type="Pfam" id="PF13524">
    <property type="entry name" value="Glyco_trans_1_2"/>
    <property type="match status" value="1"/>
</dbReference>
<accession>A0AAU0MVE1</accession>
<sequence>MRILHVDNHQQRKYGQLRVSWALKLYSGLVRAGHNVLAFSDRDVARFEAPLGIRELGKKITNRRLLQTVEAFEPELIVFGHCDLIGNDTFAEIRRRHPHILLAACNNDPLFVPRNAANIARRCEIADAMFVSTGPQELKRFAGKRASLWHMPNPVDPSVENADVSLLAADDPALETDLLFCSNSRQFTERGALVSELKEKLPGDLRFHTPGLFEQPALWGRDYERKLAHSKMGLNLNRQEGYQWYSSARIAQLAGNGLLVFTHESAGFDDFMPAETLVYFRDAVTLQQQIVEFHRDDARRQHWASRCRDFFHREMNNTLYAQYIVEATTGAAFSHDYVWVQ</sequence>
<reference evidence="2 3" key="1">
    <citation type="submission" date="2023-10" db="EMBL/GenBank/DDBJ databases">
        <title>Description of Microbulbifer bruguierae sp. nov., isolated from the sediments of mangrove plant Bruguiera sexangula and comparative genomic analyses of the genus Microbulbifer.</title>
        <authorList>
            <person name="Long M."/>
        </authorList>
    </citation>
    <scope>NUCLEOTIDE SEQUENCE [LARGE SCALE GENOMIC DNA]</scope>
    <source>
        <strain evidence="2 3">SPO729</strain>
    </source>
</reference>
<protein>
    <submittedName>
        <fullName evidence="2">Glycosyltransferase</fullName>
        <ecNumber evidence="2">2.4.-.-</ecNumber>
    </submittedName>
</protein>
<evidence type="ECO:0000313" key="3">
    <source>
        <dbReference type="Proteomes" id="UP001302477"/>
    </source>
</evidence>
<dbReference type="GO" id="GO:0016757">
    <property type="term" value="F:glycosyltransferase activity"/>
    <property type="evidence" value="ECO:0007669"/>
    <property type="project" value="UniProtKB-KW"/>
</dbReference>
<keyword evidence="2" id="KW-0808">Transferase</keyword>
<feature type="domain" description="Spore protein YkvP/CgeB glycosyl transferase-like" evidence="1">
    <location>
        <begin position="192"/>
        <end position="321"/>
    </location>
</feature>
<dbReference type="AlphaFoldDB" id="A0AAU0MVE1"/>
<keyword evidence="2" id="KW-0328">Glycosyltransferase</keyword>